<evidence type="ECO:0000256" key="4">
    <source>
        <dbReference type="ARBA" id="ARBA00022825"/>
    </source>
</evidence>
<dbReference type="Proteomes" id="UP001470230">
    <property type="component" value="Unassembled WGS sequence"/>
</dbReference>
<evidence type="ECO:0000256" key="3">
    <source>
        <dbReference type="ARBA" id="ARBA00022801"/>
    </source>
</evidence>
<dbReference type="SUPFAM" id="SSF52743">
    <property type="entry name" value="Subtilisin-like"/>
    <property type="match status" value="1"/>
</dbReference>
<keyword evidence="7" id="KW-0812">Transmembrane</keyword>
<dbReference type="Gene3D" id="2.60.120.380">
    <property type="match status" value="1"/>
</dbReference>
<evidence type="ECO:0000256" key="7">
    <source>
        <dbReference type="SAM" id="Phobius"/>
    </source>
</evidence>
<feature type="active site" description="Charge relay system" evidence="5">
    <location>
        <position position="286"/>
    </location>
</feature>
<dbReference type="Pfam" id="PF00082">
    <property type="entry name" value="Peptidase_S8"/>
    <property type="match status" value="1"/>
</dbReference>
<reference evidence="9 10" key="1">
    <citation type="submission" date="2024-04" db="EMBL/GenBank/DDBJ databases">
        <title>Tritrichomonas musculus Genome.</title>
        <authorList>
            <person name="Alves-Ferreira E."/>
            <person name="Grigg M."/>
            <person name="Lorenzi H."/>
            <person name="Galac M."/>
        </authorList>
    </citation>
    <scope>NUCLEOTIDE SEQUENCE [LARGE SCALE GENOMIC DNA]</scope>
    <source>
        <strain evidence="9 10">EAF2021</strain>
    </source>
</reference>
<dbReference type="Gene3D" id="3.40.50.200">
    <property type="entry name" value="Peptidase S8/S53 domain"/>
    <property type="match status" value="2"/>
</dbReference>
<feature type="domain" description="Peptidase S8/S53" evidence="8">
    <location>
        <begin position="231"/>
        <end position="653"/>
    </location>
</feature>
<evidence type="ECO:0000313" key="9">
    <source>
        <dbReference type="EMBL" id="KAK8886292.1"/>
    </source>
</evidence>
<keyword evidence="10" id="KW-1185">Reference proteome</keyword>
<dbReference type="SUPFAM" id="SSF49785">
    <property type="entry name" value="Galactose-binding domain-like"/>
    <property type="match status" value="1"/>
</dbReference>
<feature type="active site" description="Charge relay system" evidence="5">
    <location>
        <position position="240"/>
    </location>
</feature>
<accession>A0ABR2K710</accession>
<dbReference type="InterPro" id="IPR000209">
    <property type="entry name" value="Peptidase_S8/S53_dom"/>
</dbReference>
<keyword evidence="2 5" id="KW-0645">Protease</keyword>
<keyword evidence="3 5" id="KW-0378">Hydrolase</keyword>
<gene>
    <name evidence="9" type="ORF">M9Y10_041754</name>
</gene>
<organism evidence="9 10">
    <name type="scientific">Tritrichomonas musculus</name>
    <dbReference type="NCBI Taxonomy" id="1915356"/>
    <lineage>
        <taxon>Eukaryota</taxon>
        <taxon>Metamonada</taxon>
        <taxon>Parabasalia</taxon>
        <taxon>Tritrichomonadida</taxon>
        <taxon>Tritrichomonadidae</taxon>
        <taxon>Tritrichomonas</taxon>
    </lineage>
</organism>
<dbReference type="PRINTS" id="PR00723">
    <property type="entry name" value="SUBTILISIN"/>
</dbReference>
<evidence type="ECO:0000313" key="10">
    <source>
        <dbReference type="Proteomes" id="UP001470230"/>
    </source>
</evidence>
<keyword evidence="7" id="KW-1133">Transmembrane helix</keyword>
<evidence type="ECO:0000256" key="6">
    <source>
        <dbReference type="SAM" id="MobiDB-lite"/>
    </source>
</evidence>
<dbReference type="EMBL" id="JAPFFF010000007">
    <property type="protein sequence ID" value="KAK8886292.1"/>
    <property type="molecule type" value="Genomic_DNA"/>
</dbReference>
<comment type="similarity">
    <text evidence="1 5">Belongs to the peptidase S8 family.</text>
</comment>
<feature type="region of interest" description="Disordered" evidence="6">
    <location>
        <begin position="947"/>
        <end position="1011"/>
    </location>
</feature>
<evidence type="ECO:0000259" key="8">
    <source>
        <dbReference type="Pfam" id="PF00082"/>
    </source>
</evidence>
<evidence type="ECO:0000256" key="2">
    <source>
        <dbReference type="ARBA" id="ARBA00022670"/>
    </source>
</evidence>
<dbReference type="InterPro" id="IPR036852">
    <property type="entry name" value="Peptidase_S8/S53_dom_sf"/>
</dbReference>
<sequence length="1070" mass="118822">MLLLLIWTSCFSYELKFPRRAKKVSFDVDSNIQKRSIDDSWYFINFNFNGNGLSESKKEIIQKLQNQGIYLNAENLISKNIYNLFLTPSQVNFIRSNNYGKALEVESDNKVTNSPDGKWSILSVEASDPESIINDYNAQFKNSKCDYNFKFTTSSTFSVHGNKKCLSSLVEVLTQDKRIYSVAYSNEGEILNCRVSGFTQKNTYESSALTNSDGSHIIDFNRFLNKQGLDGTGVTILVADTFLDTNSTYFYDPECPKVEINKKITNHRKLVYISATGKEPCFDNEHGTHTAGTITGRALNESSPAAKYNGNAYGSKLAFYTSNDQNFDLKKITETVDIVKPHISSNSWGLDRDTIVNDRSWDMAQFERPDTLFVFAAGNSGLIKKELDGYETLRSPGSAKNVLTVGAISQISIDEEIIGKENRDVYIIIGSDQILLKILDWSNTNYENNPGLNSLFNVGRLKITTTRDPKENKPTDVLIIDTKEQFDALSKDSPPYFVITTTEFTVNNFEQMGFKHTFPVMYLENSSVPKYQGNSFYTNYVINKTYSKADFSSQGTGSHGIMKPDIMCPGVNVLSAQSLEKSEPNHEGLTYKYGTSMATPTCAGASALVYQYFMEGNYRKTPTTISAALARSFMINSADPMKTKHPDASTGFGMINLGKYIGNGEDVDNKRILIGEHLKITDKHLMSTVSLKKASDTNDFRITLSYLDLSLSSDSAAALAVDIDLVIVDPNNVVYRGNLREDNTEEHYSTNERVIIDHDDIVDGNYEIHVFTSYPSNLENSIKDVEFAVTIFGPLNDDKKLIQFEKATKCIPVDAGSGSCNQETTMNECNNLNYGRSCQTKAYEYMPDIPREVYKLRPYGVSYVALYYPFDRFEHINYQVTPATVFEPKVAAFFDYENVGIEAEADQISVNSGISISYTCPSSGPSSDIHAILMIYNTSPYPVDFVVSSNTKQEPTGKPTRPTKPITDPPSVPPSDPPSVPPSDPTSVPTSVPITHPAPTLLPEPTADSSSDAKLKTVSRNLFLIVSVSALVLGLIVIALSITLCVLLCKKKKTDANSSSVMLSLSKNLL</sequence>
<feature type="transmembrane region" description="Helical" evidence="7">
    <location>
        <begin position="1022"/>
        <end position="1049"/>
    </location>
</feature>
<keyword evidence="7" id="KW-0472">Membrane</keyword>
<dbReference type="PROSITE" id="PS00138">
    <property type="entry name" value="SUBTILASE_SER"/>
    <property type="match status" value="1"/>
</dbReference>
<dbReference type="InterPro" id="IPR034058">
    <property type="entry name" value="TagA/B/C/D_pept_dom"/>
</dbReference>
<dbReference type="PANTHER" id="PTHR43399:SF4">
    <property type="entry name" value="CELL WALL-ASSOCIATED PROTEASE"/>
    <property type="match status" value="1"/>
</dbReference>
<dbReference type="PANTHER" id="PTHR43399">
    <property type="entry name" value="SUBTILISIN-RELATED"/>
    <property type="match status" value="1"/>
</dbReference>
<dbReference type="CDD" id="cd04842">
    <property type="entry name" value="Peptidases_S8_Kp43_protease"/>
    <property type="match status" value="1"/>
</dbReference>
<feature type="active site" description="Charge relay system" evidence="5">
    <location>
        <position position="596"/>
    </location>
</feature>
<name>A0ABR2K710_9EUKA</name>
<protein>
    <recommendedName>
        <fullName evidence="8">Peptidase S8/S53 domain-containing protein</fullName>
    </recommendedName>
</protein>
<evidence type="ECO:0000256" key="5">
    <source>
        <dbReference type="PROSITE-ProRule" id="PRU01240"/>
    </source>
</evidence>
<feature type="compositionally biased region" description="Pro residues" evidence="6">
    <location>
        <begin position="967"/>
        <end position="984"/>
    </location>
</feature>
<keyword evidence="4 5" id="KW-0720">Serine protease</keyword>
<proteinExistence type="inferred from homology"/>
<dbReference type="InterPro" id="IPR008979">
    <property type="entry name" value="Galactose-bd-like_sf"/>
</dbReference>
<comment type="caution">
    <text evidence="9">The sequence shown here is derived from an EMBL/GenBank/DDBJ whole genome shotgun (WGS) entry which is preliminary data.</text>
</comment>
<dbReference type="InterPro" id="IPR051048">
    <property type="entry name" value="Peptidase_S8/S53_subtilisin"/>
</dbReference>
<feature type="compositionally biased region" description="Low complexity" evidence="6">
    <location>
        <begin position="985"/>
        <end position="995"/>
    </location>
</feature>
<dbReference type="InterPro" id="IPR023828">
    <property type="entry name" value="Peptidase_S8_Ser-AS"/>
</dbReference>
<dbReference type="PROSITE" id="PS51892">
    <property type="entry name" value="SUBTILASE"/>
    <property type="match status" value="1"/>
</dbReference>
<dbReference type="InterPro" id="IPR015500">
    <property type="entry name" value="Peptidase_S8_subtilisin-rel"/>
</dbReference>
<evidence type="ECO:0000256" key="1">
    <source>
        <dbReference type="ARBA" id="ARBA00011073"/>
    </source>
</evidence>